<accession>A0ABS5YM10</accession>
<keyword evidence="3" id="KW-1185">Reference proteome</keyword>
<name>A0ABS5YM10_9ACTN</name>
<dbReference type="SUPFAM" id="SSF54427">
    <property type="entry name" value="NTF2-like"/>
    <property type="match status" value="1"/>
</dbReference>
<evidence type="ECO:0000313" key="2">
    <source>
        <dbReference type="EMBL" id="MBU2664475.1"/>
    </source>
</evidence>
<sequence length="93" mass="9958">MAYIADDIVCDAPAGRIEGAAAFRGFMAPFVGMLRGTSLLAAFGDETTALIMYDTETALVPSAPGAEHVTVAGGRITHSRFLFDRLPFERARH</sequence>
<evidence type="ECO:0000313" key="3">
    <source>
        <dbReference type="Proteomes" id="UP001519654"/>
    </source>
</evidence>
<feature type="domain" description="SnoaL-like" evidence="1">
    <location>
        <begin position="2"/>
        <end position="78"/>
    </location>
</feature>
<comment type="caution">
    <text evidence="2">The sequence shown here is derived from an EMBL/GenBank/DDBJ whole genome shotgun (WGS) entry which is preliminary data.</text>
</comment>
<dbReference type="InterPro" id="IPR037401">
    <property type="entry name" value="SnoaL-like"/>
</dbReference>
<dbReference type="Pfam" id="PF12680">
    <property type="entry name" value="SnoaL_2"/>
    <property type="match status" value="1"/>
</dbReference>
<reference evidence="2 3" key="1">
    <citation type="submission" date="2021-06" db="EMBL/GenBank/DDBJ databases">
        <title>Actinoplanes lichenicola sp. nov., and Actinoplanes ovalisporus sp. nov., isolated from lichen in Thailand.</title>
        <authorList>
            <person name="Saeng-In P."/>
            <person name="Kanchanasin P."/>
            <person name="Yuki M."/>
            <person name="Kudo T."/>
            <person name="Ohkuma M."/>
            <person name="Phongsopitanun W."/>
            <person name="Tanasupawat S."/>
        </authorList>
    </citation>
    <scope>NUCLEOTIDE SEQUENCE [LARGE SCALE GENOMIC DNA]</scope>
    <source>
        <strain evidence="2 3">NBRC 110975</strain>
    </source>
</reference>
<dbReference type="Gene3D" id="3.10.450.50">
    <property type="match status" value="1"/>
</dbReference>
<dbReference type="EMBL" id="JAHKKG010000004">
    <property type="protein sequence ID" value="MBU2664475.1"/>
    <property type="molecule type" value="Genomic_DNA"/>
</dbReference>
<gene>
    <name evidence="2" type="ORF">KOI35_13310</name>
</gene>
<proteinExistence type="predicted"/>
<dbReference type="Proteomes" id="UP001519654">
    <property type="component" value="Unassembled WGS sequence"/>
</dbReference>
<evidence type="ECO:0000259" key="1">
    <source>
        <dbReference type="Pfam" id="PF12680"/>
    </source>
</evidence>
<organism evidence="2 3">
    <name type="scientific">Paractinoplanes bogorensis</name>
    <dbReference type="NCBI Taxonomy" id="1610840"/>
    <lineage>
        <taxon>Bacteria</taxon>
        <taxon>Bacillati</taxon>
        <taxon>Actinomycetota</taxon>
        <taxon>Actinomycetes</taxon>
        <taxon>Micromonosporales</taxon>
        <taxon>Micromonosporaceae</taxon>
        <taxon>Paractinoplanes</taxon>
    </lineage>
</organism>
<protein>
    <submittedName>
        <fullName evidence="2">Nuclear transport factor 2 family protein</fullName>
    </submittedName>
</protein>
<dbReference type="InterPro" id="IPR032710">
    <property type="entry name" value="NTF2-like_dom_sf"/>
</dbReference>